<dbReference type="RefSeq" id="XP_004354569.1">
    <property type="nucleotide sequence ID" value="XM_004354517.1"/>
</dbReference>
<dbReference type="InterPro" id="IPR032675">
    <property type="entry name" value="LRR_dom_sf"/>
</dbReference>
<name>F4Q703_CACFS</name>
<dbReference type="InterPro" id="IPR055414">
    <property type="entry name" value="LRR_R13L4/SHOC2-like"/>
</dbReference>
<dbReference type="OMA" id="GFNQFKM"/>
<evidence type="ECO:0000256" key="3">
    <source>
        <dbReference type="SAM" id="MobiDB-lite"/>
    </source>
</evidence>
<dbReference type="Pfam" id="PF00168">
    <property type="entry name" value="C2"/>
    <property type="match status" value="1"/>
</dbReference>
<dbReference type="Proteomes" id="UP000007797">
    <property type="component" value="Unassembled WGS sequence"/>
</dbReference>
<keyword evidence="2" id="KW-0677">Repeat</keyword>
<organism evidence="5 6">
    <name type="scientific">Cavenderia fasciculata</name>
    <name type="common">Slime mold</name>
    <name type="synonym">Dictyostelium fasciculatum</name>
    <dbReference type="NCBI Taxonomy" id="261658"/>
    <lineage>
        <taxon>Eukaryota</taxon>
        <taxon>Amoebozoa</taxon>
        <taxon>Evosea</taxon>
        <taxon>Eumycetozoa</taxon>
        <taxon>Dictyostelia</taxon>
        <taxon>Acytosteliales</taxon>
        <taxon>Cavenderiaceae</taxon>
        <taxon>Cavenderia</taxon>
    </lineage>
</organism>
<dbReference type="PANTHER" id="PTHR45752">
    <property type="entry name" value="LEUCINE-RICH REPEAT-CONTAINING"/>
    <property type="match status" value="1"/>
</dbReference>
<dbReference type="InterPro" id="IPR000008">
    <property type="entry name" value="C2_dom"/>
</dbReference>
<dbReference type="KEGG" id="dfa:DFA_09213"/>
<keyword evidence="6" id="KW-1185">Reference proteome</keyword>
<proteinExistence type="predicted"/>
<keyword evidence="1" id="KW-0433">Leucine-rich repeat</keyword>
<dbReference type="SUPFAM" id="SSF52058">
    <property type="entry name" value="L domain-like"/>
    <property type="match status" value="1"/>
</dbReference>
<dbReference type="Gene3D" id="3.80.10.10">
    <property type="entry name" value="Ribonuclease Inhibitor"/>
    <property type="match status" value="2"/>
</dbReference>
<dbReference type="InterPro" id="IPR035892">
    <property type="entry name" value="C2_domain_sf"/>
</dbReference>
<dbReference type="STRING" id="1054147.F4Q703"/>
<accession>F4Q703</accession>
<dbReference type="PROSITE" id="PS51450">
    <property type="entry name" value="LRR"/>
    <property type="match status" value="1"/>
</dbReference>
<evidence type="ECO:0000313" key="5">
    <source>
        <dbReference type="EMBL" id="EGG16185.1"/>
    </source>
</evidence>
<dbReference type="CDD" id="cd00030">
    <property type="entry name" value="C2"/>
    <property type="match status" value="1"/>
</dbReference>
<dbReference type="SMART" id="SM00364">
    <property type="entry name" value="LRR_BAC"/>
    <property type="match status" value="6"/>
</dbReference>
<feature type="compositionally biased region" description="Low complexity" evidence="3">
    <location>
        <begin position="421"/>
        <end position="437"/>
    </location>
</feature>
<feature type="compositionally biased region" description="Low complexity" evidence="3">
    <location>
        <begin position="450"/>
        <end position="466"/>
    </location>
</feature>
<evidence type="ECO:0000256" key="2">
    <source>
        <dbReference type="ARBA" id="ARBA00022737"/>
    </source>
</evidence>
<sequence length="619" mass="68638">MNILQLNVLEARDLCASDSNGFSDPYVSLALGPQKKKTKVQKKTLNPKWAETFLMRISPMDTRLHIIVLDWDALSSDDFLGEVFLDLSTLDDQPTWHTLQPRASHPDDFVKGEICIKARIVTSSNAQRDRLPSNLLTEVNNRVSQYDENGDLLDLTGIGLETIPEFLSEHVPKLENLDLGFNQIKMFPSVKTFAFLQQLALSGNSIMNIPGDLLDLPQLKVLSLNGNQLISLPPEINKLVALEKLEIANNKIATLCKEVGELARLEELILSGNPLLTFPSSFSGLQNLEVLDANGCQLIKLPDEFTQLTRLLELNLGNNKLIELPEQIGRMTRLVVLNIMDNKLTDLPLSIGYCHALGKLGAGINIEGNPISSDEIKQKYKIGNDHLMDYLEKRMAIKGYELPDNRNIPKSVYKAAPSTNSLQQLIQQQQQQQQPTQLPGPSPSLPNQPPQQQQPQQPSTFQPKPSVGLSNPNNKAPPMPVPQDVLTKTIALKNWAIGTIRGDLRPKINKIKSQVLRCVNIQEGISVANLIKQIKLESEAIKSLIPSNYPMPDIPYSGSSGKIHSGNDKLEQLKDLISSSIDDIDNVLDICYQLIPNSTDPPLVIGVVQSLKKIKELLP</sequence>
<dbReference type="SMART" id="SM00369">
    <property type="entry name" value="LRR_TYP"/>
    <property type="match status" value="6"/>
</dbReference>
<dbReference type="SMART" id="SM00239">
    <property type="entry name" value="C2"/>
    <property type="match status" value="1"/>
</dbReference>
<dbReference type="SUPFAM" id="SSF49562">
    <property type="entry name" value="C2 domain (Calcium/lipid-binding domain, CaLB)"/>
    <property type="match status" value="1"/>
</dbReference>
<dbReference type="PANTHER" id="PTHR45752:SF187">
    <property type="entry name" value="LEUCINE-RICH REPEAT AND IQ DOMAIN-CONTAINING PROTEIN 4"/>
    <property type="match status" value="1"/>
</dbReference>
<dbReference type="Gene3D" id="2.60.40.150">
    <property type="entry name" value="C2 domain"/>
    <property type="match status" value="1"/>
</dbReference>
<dbReference type="EMBL" id="GL883024">
    <property type="protein sequence ID" value="EGG16185.1"/>
    <property type="molecule type" value="Genomic_DNA"/>
</dbReference>
<evidence type="ECO:0000313" key="6">
    <source>
        <dbReference type="Proteomes" id="UP000007797"/>
    </source>
</evidence>
<dbReference type="PRINTS" id="PR00360">
    <property type="entry name" value="C2DOMAIN"/>
</dbReference>
<dbReference type="InterPro" id="IPR001611">
    <property type="entry name" value="Leu-rich_rpt"/>
</dbReference>
<evidence type="ECO:0000256" key="1">
    <source>
        <dbReference type="ARBA" id="ARBA00022614"/>
    </source>
</evidence>
<feature type="region of interest" description="Disordered" evidence="3">
    <location>
        <begin position="420"/>
        <end position="482"/>
    </location>
</feature>
<dbReference type="InterPro" id="IPR050715">
    <property type="entry name" value="LRR-SigEffector_domain"/>
</dbReference>
<feature type="domain" description="C2" evidence="4">
    <location>
        <begin position="1"/>
        <end position="101"/>
    </location>
</feature>
<evidence type="ECO:0000259" key="4">
    <source>
        <dbReference type="PROSITE" id="PS50004"/>
    </source>
</evidence>
<dbReference type="GeneID" id="14868232"/>
<dbReference type="PROSITE" id="PS50004">
    <property type="entry name" value="C2"/>
    <property type="match status" value="1"/>
</dbReference>
<gene>
    <name evidence="5" type="ORF">DFA_09213</name>
</gene>
<dbReference type="AlphaFoldDB" id="F4Q703"/>
<dbReference type="OrthoDB" id="5584805at2759"/>
<feature type="compositionally biased region" description="Pro residues" evidence="3">
    <location>
        <begin position="438"/>
        <end position="449"/>
    </location>
</feature>
<dbReference type="Pfam" id="PF23598">
    <property type="entry name" value="LRR_14"/>
    <property type="match status" value="1"/>
</dbReference>
<dbReference type="InterPro" id="IPR003591">
    <property type="entry name" value="Leu-rich_rpt_typical-subtyp"/>
</dbReference>
<protein>
    <submittedName>
        <fullName evidence="5">C2 domain-containing protein</fullName>
    </submittedName>
</protein>
<reference evidence="6" key="1">
    <citation type="journal article" date="2011" name="Genome Res.">
        <title>Phylogeny-wide analysis of social amoeba genomes highlights ancient origins for complex intercellular communication.</title>
        <authorList>
            <person name="Heidel A.J."/>
            <person name="Lawal H.M."/>
            <person name="Felder M."/>
            <person name="Schilde C."/>
            <person name="Helps N.R."/>
            <person name="Tunggal B."/>
            <person name="Rivero F."/>
            <person name="John U."/>
            <person name="Schleicher M."/>
            <person name="Eichinger L."/>
            <person name="Platzer M."/>
            <person name="Noegel A.A."/>
            <person name="Schaap P."/>
            <person name="Gloeckner G."/>
        </authorList>
    </citation>
    <scope>NUCLEOTIDE SEQUENCE [LARGE SCALE GENOMIC DNA]</scope>
    <source>
        <strain evidence="6">SH3</strain>
    </source>
</reference>